<dbReference type="EMBL" id="RQHW01000070">
    <property type="protein sequence ID" value="TGN17489.1"/>
    <property type="molecule type" value="Genomic_DNA"/>
</dbReference>
<proteinExistence type="predicted"/>
<dbReference type="RefSeq" id="WP_135761795.1">
    <property type="nucleotide sequence ID" value="NZ_RQHW01000070.1"/>
</dbReference>
<evidence type="ECO:0000313" key="1">
    <source>
        <dbReference type="EMBL" id="TGN17489.1"/>
    </source>
</evidence>
<sequence length="262" mass="31056">MNLSEKITVFQQFYNLSEYRFKSIERKFGEETLKNIYLYEVCPGGSRGGLDNYYVEVFYGYRTFNRHRRLNINHQIVNETEIEYGARLNFNQIANGDIFVSLTPCWSKKLMPIEEEIFLDFVKNPNKLLKKKIQIKYWKYFSSYTKVTSLIGEPDLLDRFRVWKLRTFKTLIIDKKQIKPKIQKFLAKSVEYALTVGFSGSLLALLQFFCKGEDHSKTMIEKMEIIINEQSNISKTIKDLNHKNILEEQLKELNKINKNIVK</sequence>
<dbReference type="Proteomes" id="UP000298058">
    <property type="component" value="Unassembled WGS sequence"/>
</dbReference>
<reference evidence="1" key="1">
    <citation type="journal article" date="2019" name="PLoS Negl. Trop. Dis.">
        <title>Revisiting the worldwide diversity of Leptospira species in the environment.</title>
        <authorList>
            <person name="Vincent A.T."/>
            <person name="Schiettekatte O."/>
            <person name="Bourhy P."/>
            <person name="Veyrier F.J."/>
            <person name="Picardeau M."/>
        </authorList>
    </citation>
    <scope>NUCLEOTIDE SEQUENCE [LARGE SCALE GENOMIC DNA]</scope>
    <source>
        <strain evidence="1">201300427</strain>
    </source>
</reference>
<dbReference type="AlphaFoldDB" id="A0A4R9LW32"/>
<evidence type="ECO:0000313" key="2">
    <source>
        <dbReference type="Proteomes" id="UP000298058"/>
    </source>
</evidence>
<accession>A0A4R9LW32</accession>
<comment type="caution">
    <text evidence="1">The sequence shown here is derived from an EMBL/GenBank/DDBJ whole genome shotgun (WGS) entry which is preliminary data.</text>
</comment>
<gene>
    <name evidence="1" type="ORF">EHS15_17015</name>
</gene>
<organism evidence="1 2">
    <name type="scientific">Leptospira idonii</name>
    <dbReference type="NCBI Taxonomy" id="1193500"/>
    <lineage>
        <taxon>Bacteria</taxon>
        <taxon>Pseudomonadati</taxon>
        <taxon>Spirochaetota</taxon>
        <taxon>Spirochaetia</taxon>
        <taxon>Leptospirales</taxon>
        <taxon>Leptospiraceae</taxon>
        <taxon>Leptospira</taxon>
    </lineage>
</organism>
<name>A0A4R9LW32_9LEPT</name>
<dbReference type="OrthoDB" id="7069164at2"/>
<keyword evidence="2" id="KW-1185">Reference proteome</keyword>
<protein>
    <submittedName>
        <fullName evidence="1">Uncharacterized protein</fullName>
    </submittedName>
</protein>